<evidence type="ECO:0000256" key="8">
    <source>
        <dbReference type="SAM" id="Phobius"/>
    </source>
</evidence>
<dbReference type="InterPro" id="IPR036890">
    <property type="entry name" value="HATPase_C_sf"/>
</dbReference>
<dbReference type="InterPro" id="IPR036097">
    <property type="entry name" value="HisK_dim/P_sf"/>
</dbReference>
<evidence type="ECO:0000256" key="7">
    <source>
        <dbReference type="ARBA" id="ARBA00023012"/>
    </source>
</evidence>
<comment type="caution">
    <text evidence="10">The sequence shown here is derived from an EMBL/GenBank/DDBJ whole genome shotgun (WGS) entry which is preliminary data.</text>
</comment>
<dbReference type="EMBL" id="JAFREL020000002">
    <property type="protein sequence ID" value="MEO1770772.1"/>
    <property type="molecule type" value="Genomic_DNA"/>
</dbReference>
<comment type="catalytic activity">
    <reaction evidence="1">
        <text>ATP + protein L-histidine = ADP + protein N-phospho-L-histidine.</text>
        <dbReference type="EC" id="2.7.13.3"/>
    </reaction>
</comment>
<keyword evidence="5" id="KW-0808">Transferase</keyword>
<dbReference type="Gene3D" id="1.10.287.130">
    <property type="match status" value="1"/>
</dbReference>
<dbReference type="SUPFAM" id="SSF47384">
    <property type="entry name" value="Homodimeric domain of signal transducing histidine kinase"/>
    <property type="match status" value="1"/>
</dbReference>
<dbReference type="Gene3D" id="3.30.565.10">
    <property type="entry name" value="Histidine kinase-like ATPase, C-terminal domain"/>
    <property type="match status" value="1"/>
</dbReference>
<evidence type="ECO:0000256" key="4">
    <source>
        <dbReference type="ARBA" id="ARBA00022553"/>
    </source>
</evidence>
<dbReference type="SMART" id="SM00388">
    <property type="entry name" value="HisKA"/>
    <property type="match status" value="1"/>
</dbReference>
<sequence>MKELKRAILKAFVLYFFGLSITVSLLEELFSGGITQLFPHKYELPLMAICVCLQFSAVAIFSYLFYRSLDQRIAQTSQQLAKEQSILFANIAHDLKTPLTSITGFSKALSEDIVEMEEKKEVSAIIYQKSVAANELLDLMFHYTKLNSADYELKKQQQDINYLLKEAAADNYDLIEQHEIKLNLELPEEPLYYTIDKTEMKRVFSNLIINVCKHNPPQTELTIAIQQLGSRTKIIFGDNGIPIPETKRERLFEPFVSENETERNFNGSGLGLAITKTIIEKHGFTIELSQGADNYEKQFVIELRECMI</sequence>
<evidence type="ECO:0000256" key="5">
    <source>
        <dbReference type="ARBA" id="ARBA00022679"/>
    </source>
</evidence>
<dbReference type="PRINTS" id="PR00344">
    <property type="entry name" value="BCTRLSENSOR"/>
</dbReference>
<dbReference type="PROSITE" id="PS50109">
    <property type="entry name" value="HIS_KIN"/>
    <property type="match status" value="1"/>
</dbReference>
<keyword evidence="8" id="KW-0812">Transmembrane</keyword>
<organism evidence="10 11">
    <name type="scientific">Candidatus Enterococcus ferrettii</name>
    <dbReference type="NCBI Taxonomy" id="2815324"/>
    <lineage>
        <taxon>Bacteria</taxon>
        <taxon>Bacillati</taxon>
        <taxon>Bacillota</taxon>
        <taxon>Bacilli</taxon>
        <taxon>Lactobacillales</taxon>
        <taxon>Enterococcaceae</taxon>
        <taxon>Enterococcus</taxon>
    </lineage>
</organism>
<evidence type="ECO:0000313" key="11">
    <source>
        <dbReference type="Proteomes" id="UP000664357"/>
    </source>
</evidence>
<evidence type="ECO:0000256" key="3">
    <source>
        <dbReference type="ARBA" id="ARBA00012438"/>
    </source>
</evidence>
<evidence type="ECO:0000259" key="9">
    <source>
        <dbReference type="PROSITE" id="PS50109"/>
    </source>
</evidence>
<dbReference type="PANTHER" id="PTHR45453">
    <property type="entry name" value="PHOSPHATE REGULON SENSOR PROTEIN PHOR"/>
    <property type="match status" value="1"/>
</dbReference>
<dbReference type="EC" id="2.7.13.3" evidence="3"/>
<dbReference type="InterPro" id="IPR003594">
    <property type="entry name" value="HATPase_dom"/>
</dbReference>
<keyword evidence="8" id="KW-1133">Transmembrane helix</keyword>
<comment type="subcellular location">
    <subcellularLocation>
        <location evidence="2">Membrane</location>
    </subcellularLocation>
</comment>
<keyword evidence="7" id="KW-0902">Two-component regulatory system</keyword>
<gene>
    <name evidence="10" type="ORF">JZO67_002725</name>
</gene>
<dbReference type="InterPro" id="IPR050351">
    <property type="entry name" value="BphY/WalK/GraS-like"/>
</dbReference>
<proteinExistence type="predicted"/>
<keyword evidence="6" id="KW-0418">Kinase</keyword>
<dbReference type="InterPro" id="IPR004358">
    <property type="entry name" value="Sig_transdc_His_kin-like_C"/>
</dbReference>
<dbReference type="InterPro" id="IPR003661">
    <property type="entry name" value="HisK_dim/P_dom"/>
</dbReference>
<dbReference type="Proteomes" id="UP000664357">
    <property type="component" value="Unassembled WGS sequence"/>
</dbReference>
<feature type="transmembrane region" description="Helical" evidence="8">
    <location>
        <begin position="7"/>
        <end position="26"/>
    </location>
</feature>
<evidence type="ECO:0000256" key="2">
    <source>
        <dbReference type="ARBA" id="ARBA00004370"/>
    </source>
</evidence>
<dbReference type="SMART" id="SM00387">
    <property type="entry name" value="HATPase_c"/>
    <property type="match status" value="1"/>
</dbReference>
<keyword evidence="11" id="KW-1185">Reference proteome</keyword>
<name>A0ABV0ESI6_9ENTE</name>
<reference evidence="10 11" key="1">
    <citation type="submission" date="2024-02" db="EMBL/GenBank/DDBJ databases">
        <title>The Genome Sequence of Enterococcus sp. DIV0159.</title>
        <authorList>
            <person name="Earl A."/>
            <person name="Manson A."/>
            <person name="Gilmore M."/>
            <person name="Sanders J."/>
            <person name="Shea T."/>
            <person name="Howe W."/>
            <person name="Livny J."/>
            <person name="Cuomo C."/>
            <person name="Neafsey D."/>
            <person name="Birren B."/>
        </authorList>
    </citation>
    <scope>NUCLEOTIDE SEQUENCE [LARGE SCALE GENOMIC DNA]</scope>
    <source>
        <strain evidence="10 11">665A</strain>
    </source>
</reference>
<evidence type="ECO:0000256" key="6">
    <source>
        <dbReference type="ARBA" id="ARBA00022777"/>
    </source>
</evidence>
<dbReference type="Pfam" id="PF00512">
    <property type="entry name" value="HisKA"/>
    <property type="match status" value="1"/>
</dbReference>
<protein>
    <recommendedName>
        <fullName evidence="3">histidine kinase</fullName>
        <ecNumber evidence="3">2.7.13.3</ecNumber>
    </recommendedName>
</protein>
<dbReference type="RefSeq" id="WP_207701692.1">
    <property type="nucleotide sequence ID" value="NZ_JAFREL020000002.1"/>
</dbReference>
<keyword evidence="4" id="KW-0597">Phosphoprotein</keyword>
<dbReference type="SUPFAM" id="SSF55874">
    <property type="entry name" value="ATPase domain of HSP90 chaperone/DNA topoisomerase II/histidine kinase"/>
    <property type="match status" value="1"/>
</dbReference>
<dbReference type="CDD" id="cd00082">
    <property type="entry name" value="HisKA"/>
    <property type="match status" value="1"/>
</dbReference>
<accession>A0ABV0ESI6</accession>
<evidence type="ECO:0000256" key="1">
    <source>
        <dbReference type="ARBA" id="ARBA00000085"/>
    </source>
</evidence>
<dbReference type="Pfam" id="PF02518">
    <property type="entry name" value="HATPase_c"/>
    <property type="match status" value="1"/>
</dbReference>
<dbReference type="CDD" id="cd00075">
    <property type="entry name" value="HATPase"/>
    <property type="match status" value="1"/>
</dbReference>
<evidence type="ECO:0000313" key="10">
    <source>
        <dbReference type="EMBL" id="MEO1770772.1"/>
    </source>
</evidence>
<feature type="domain" description="Histidine kinase" evidence="9">
    <location>
        <begin position="90"/>
        <end position="307"/>
    </location>
</feature>
<keyword evidence="8" id="KW-0472">Membrane</keyword>
<feature type="transmembrane region" description="Helical" evidence="8">
    <location>
        <begin position="46"/>
        <end position="66"/>
    </location>
</feature>
<dbReference type="PANTHER" id="PTHR45453:SF1">
    <property type="entry name" value="PHOSPHATE REGULON SENSOR PROTEIN PHOR"/>
    <property type="match status" value="1"/>
</dbReference>
<dbReference type="InterPro" id="IPR005467">
    <property type="entry name" value="His_kinase_dom"/>
</dbReference>